<keyword evidence="2" id="KW-1185">Reference proteome</keyword>
<dbReference type="Proteomes" id="UP000237983">
    <property type="component" value="Unassembled WGS sequence"/>
</dbReference>
<dbReference type="AlphaFoldDB" id="A0A2T0VK14"/>
<accession>A0A2T0VK14</accession>
<evidence type="ECO:0000313" key="2">
    <source>
        <dbReference type="Proteomes" id="UP000237983"/>
    </source>
</evidence>
<name>A0A2T0VK14_9MICO</name>
<sequence>MPQVIARIIIDTDEWESLPSAQDQHPVMIWRKVESSHASPFSAGELNQTAGTLDDLYFG</sequence>
<evidence type="ECO:0000313" key="1">
    <source>
        <dbReference type="EMBL" id="PRY70552.1"/>
    </source>
</evidence>
<dbReference type="EMBL" id="PVTL01000001">
    <property type="protein sequence ID" value="PRY70552.1"/>
    <property type="molecule type" value="Genomic_DNA"/>
</dbReference>
<organism evidence="1 2">
    <name type="scientific">Glaciihabitans tibetensis</name>
    <dbReference type="NCBI Taxonomy" id="1266600"/>
    <lineage>
        <taxon>Bacteria</taxon>
        <taxon>Bacillati</taxon>
        <taxon>Actinomycetota</taxon>
        <taxon>Actinomycetes</taxon>
        <taxon>Micrococcales</taxon>
        <taxon>Microbacteriaceae</taxon>
        <taxon>Glaciihabitans</taxon>
    </lineage>
</organism>
<dbReference type="RefSeq" id="WP_106209749.1">
    <property type="nucleotide sequence ID" value="NZ_PVTL01000001.1"/>
</dbReference>
<gene>
    <name evidence="1" type="ORF">B0I08_101688</name>
</gene>
<protein>
    <submittedName>
        <fullName evidence="1">Uncharacterized protein</fullName>
    </submittedName>
</protein>
<comment type="caution">
    <text evidence="1">The sequence shown here is derived from an EMBL/GenBank/DDBJ whole genome shotgun (WGS) entry which is preliminary data.</text>
</comment>
<proteinExistence type="predicted"/>
<reference evidence="1 2" key="1">
    <citation type="submission" date="2018-03" db="EMBL/GenBank/DDBJ databases">
        <title>Genomic Encyclopedia of Type Strains, Phase III (KMG-III): the genomes of soil and plant-associated and newly described type strains.</title>
        <authorList>
            <person name="Whitman W."/>
        </authorList>
    </citation>
    <scope>NUCLEOTIDE SEQUENCE [LARGE SCALE GENOMIC DNA]</scope>
    <source>
        <strain evidence="1 2">CGMCC 1.12484</strain>
    </source>
</reference>